<dbReference type="RefSeq" id="WP_375064086.1">
    <property type="nucleotide sequence ID" value="NZ_JBHGBT010000016.1"/>
</dbReference>
<gene>
    <name evidence="1" type="ORF">ACE11A_17745</name>
</gene>
<name>A0ABV4ZPY0_9ACTN</name>
<dbReference type="EMBL" id="JBHGBT010000016">
    <property type="protein sequence ID" value="MFB4196188.1"/>
    <property type="molecule type" value="Genomic_DNA"/>
</dbReference>
<reference evidence="1 2" key="1">
    <citation type="submission" date="2024-09" db="EMBL/GenBank/DDBJ databases">
        <title>Draft genome sequence of multifaceted antimicrobials producing Streptomyces sp. strain FH1.</title>
        <authorList>
            <person name="Hassan F."/>
            <person name="Ali H."/>
            <person name="Hassan N."/>
            <person name="Nawaz A."/>
        </authorList>
    </citation>
    <scope>NUCLEOTIDE SEQUENCE [LARGE SCALE GENOMIC DNA]</scope>
    <source>
        <strain evidence="1 2">FH1</strain>
    </source>
</reference>
<sequence>MSGIDTGELDRLWAEFRGAVNMTSHELAAWLRTAGSDPAQDRGRLVLAILRKRRIDVTADDARVMREVLATVRAATTAPGGATAGERRYRLMSLGHDPLR</sequence>
<evidence type="ECO:0000313" key="2">
    <source>
        <dbReference type="Proteomes" id="UP001577267"/>
    </source>
</evidence>
<keyword evidence="2" id="KW-1185">Reference proteome</keyword>
<accession>A0ABV4ZPY0</accession>
<dbReference type="InterPro" id="IPR021487">
    <property type="entry name" value="DUF3140"/>
</dbReference>
<protein>
    <submittedName>
        <fullName evidence="1">DUF3140 domain-containing protein</fullName>
    </submittedName>
</protein>
<comment type="caution">
    <text evidence="1">The sequence shown here is derived from an EMBL/GenBank/DDBJ whole genome shotgun (WGS) entry which is preliminary data.</text>
</comment>
<dbReference type="Proteomes" id="UP001577267">
    <property type="component" value="Unassembled WGS sequence"/>
</dbReference>
<organism evidence="1 2">
    <name type="scientific">Streptomyces carpaticus</name>
    <dbReference type="NCBI Taxonomy" id="285558"/>
    <lineage>
        <taxon>Bacteria</taxon>
        <taxon>Bacillati</taxon>
        <taxon>Actinomycetota</taxon>
        <taxon>Actinomycetes</taxon>
        <taxon>Kitasatosporales</taxon>
        <taxon>Streptomycetaceae</taxon>
        <taxon>Streptomyces</taxon>
    </lineage>
</organism>
<dbReference type="Pfam" id="PF11338">
    <property type="entry name" value="DUF3140"/>
    <property type="match status" value="1"/>
</dbReference>
<evidence type="ECO:0000313" key="1">
    <source>
        <dbReference type="EMBL" id="MFB4196188.1"/>
    </source>
</evidence>
<proteinExistence type="predicted"/>